<dbReference type="Proteomes" id="UP001521116">
    <property type="component" value="Unassembled WGS sequence"/>
</dbReference>
<organism evidence="2 3">
    <name type="scientific">Neofusicoccum ribis</name>
    <dbReference type="NCBI Taxonomy" id="45134"/>
    <lineage>
        <taxon>Eukaryota</taxon>
        <taxon>Fungi</taxon>
        <taxon>Dikarya</taxon>
        <taxon>Ascomycota</taxon>
        <taxon>Pezizomycotina</taxon>
        <taxon>Dothideomycetes</taxon>
        <taxon>Dothideomycetes incertae sedis</taxon>
        <taxon>Botryosphaeriales</taxon>
        <taxon>Botryosphaeriaceae</taxon>
        <taxon>Neofusicoccum</taxon>
    </lineage>
</organism>
<reference evidence="2 3" key="1">
    <citation type="submission" date="2024-02" db="EMBL/GenBank/DDBJ databases">
        <title>De novo assembly and annotation of 12 fungi associated with fruit tree decline syndrome in Ontario, Canada.</title>
        <authorList>
            <person name="Sulman M."/>
            <person name="Ellouze W."/>
            <person name="Ilyukhin E."/>
        </authorList>
    </citation>
    <scope>NUCLEOTIDE SEQUENCE [LARGE SCALE GENOMIC DNA]</scope>
    <source>
        <strain evidence="2 3">M1-105</strain>
    </source>
</reference>
<accession>A0ABR3SE30</accession>
<proteinExistence type="predicted"/>
<gene>
    <name evidence="2" type="ORF">SLS56_010552</name>
</gene>
<dbReference type="EMBL" id="JAJVDC020000208">
    <property type="protein sequence ID" value="KAL1618400.1"/>
    <property type="molecule type" value="Genomic_DNA"/>
</dbReference>
<name>A0ABR3SE30_9PEZI</name>
<feature type="compositionally biased region" description="Polar residues" evidence="1">
    <location>
        <begin position="1"/>
        <end position="10"/>
    </location>
</feature>
<evidence type="ECO:0000313" key="2">
    <source>
        <dbReference type="EMBL" id="KAL1618400.1"/>
    </source>
</evidence>
<keyword evidence="3" id="KW-1185">Reference proteome</keyword>
<comment type="caution">
    <text evidence="2">The sequence shown here is derived from an EMBL/GenBank/DDBJ whole genome shotgun (WGS) entry which is preliminary data.</text>
</comment>
<protein>
    <submittedName>
        <fullName evidence="2">Uncharacterized protein</fullName>
    </submittedName>
</protein>
<feature type="region of interest" description="Disordered" evidence="1">
    <location>
        <begin position="1"/>
        <end position="49"/>
    </location>
</feature>
<sequence length="214" mass="24188">MSETHGNAQLQKRPRISHKEPEYEGLGDEDLGSVGQDDNNSEEGSAPARKILKFKQKKKKIPEQNKSLSTRACKIFRWADLSGEIRNIIYELCLTRAHPLLIASTFSKYRHIVRLKGADPQFLKPNLLLINKSTYAEGGPLLYQNEFLFENSLSLVVFMTNLSATPKAWIENIELGSGFFFFYRVNHLYSAISSLTGTTNLTRSMNTTLFGPIV</sequence>
<evidence type="ECO:0000313" key="3">
    <source>
        <dbReference type="Proteomes" id="UP001521116"/>
    </source>
</evidence>
<evidence type="ECO:0000256" key="1">
    <source>
        <dbReference type="SAM" id="MobiDB-lite"/>
    </source>
</evidence>